<organism evidence="2 3">
    <name type="scientific">Cordyceps militaris (strain CM01)</name>
    <name type="common">Caterpillar fungus</name>
    <dbReference type="NCBI Taxonomy" id="983644"/>
    <lineage>
        <taxon>Eukaryota</taxon>
        <taxon>Fungi</taxon>
        <taxon>Dikarya</taxon>
        <taxon>Ascomycota</taxon>
        <taxon>Pezizomycotina</taxon>
        <taxon>Sordariomycetes</taxon>
        <taxon>Hypocreomycetidae</taxon>
        <taxon>Hypocreales</taxon>
        <taxon>Cordycipitaceae</taxon>
        <taxon>Cordyceps</taxon>
    </lineage>
</organism>
<dbReference type="OrthoDB" id="5213490at2759"/>
<dbReference type="OMA" id="IFAPRIW"/>
<dbReference type="Proteomes" id="UP000001610">
    <property type="component" value="Unassembled WGS sequence"/>
</dbReference>
<dbReference type="HOGENOM" id="CLU_021422_1_0_1"/>
<evidence type="ECO:0000256" key="1">
    <source>
        <dbReference type="SAM" id="MobiDB-lite"/>
    </source>
</evidence>
<evidence type="ECO:0008006" key="4">
    <source>
        <dbReference type="Google" id="ProtNLM"/>
    </source>
</evidence>
<reference evidence="2 3" key="1">
    <citation type="journal article" date="2011" name="Genome Biol.">
        <title>Genome sequence of the insect pathogenic fungus Cordyceps militaris, a valued traditional Chinese medicine.</title>
        <authorList>
            <person name="Zheng P."/>
            <person name="Xia Y."/>
            <person name="Xiao G."/>
            <person name="Xiong C."/>
            <person name="Hu X."/>
            <person name="Zhang S."/>
            <person name="Zheng H."/>
            <person name="Huang Y."/>
            <person name="Zhou Y."/>
            <person name="Wang S."/>
            <person name="Zhao G.P."/>
            <person name="Liu X."/>
            <person name="St Leger R.J."/>
            <person name="Wang C."/>
        </authorList>
    </citation>
    <scope>NUCLEOTIDE SEQUENCE [LARGE SCALE GENOMIC DNA]</scope>
    <source>
        <strain evidence="2 3">CM01</strain>
    </source>
</reference>
<name>G3JSR7_CORMM</name>
<dbReference type="Gene3D" id="3.80.10.10">
    <property type="entry name" value="Ribonuclease Inhibitor"/>
    <property type="match status" value="1"/>
</dbReference>
<evidence type="ECO:0000313" key="3">
    <source>
        <dbReference type="Proteomes" id="UP000001610"/>
    </source>
</evidence>
<feature type="region of interest" description="Disordered" evidence="1">
    <location>
        <begin position="574"/>
        <end position="621"/>
    </location>
</feature>
<evidence type="ECO:0000313" key="2">
    <source>
        <dbReference type="EMBL" id="EGX88913.1"/>
    </source>
</evidence>
<dbReference type="KEGG" id="cmt:CCM_08960"/>
<sequence length="767" mass="86015">MASLPSYQEATTRADWLEIAAPYTQTADYHALCLVNRHFWNVFAPRLWVDVLLTVRRRGLQPEDDLVWWFDFTFVKLGKVRPSTRGLARILDLRHFAKECYQFATDQNARFLRSLHMAMKLLPRVNVLLLDYHTEIDPNSLVGLTGTYSSPLLLSISHCSTQLPSTFFASSSLQKLVYLDVSNLPGSLAPLLQPLLFPDLRILKLAGRELDDATLIGLVEQYRLRLWSLHLGKNRLTNSVVPTLVERCFPSSSLRSPARFQVEGKLFASNHGTASYGPFEFIEESRFSGSFSSPERYFLDAPTYDAQPYLLHGQRQVLRSDGRGTLRSDSANEAARILSNQSANYDVEDTYRNSRGVTHLDISYNQISASGVERLLRTSNGQLEHFACDSMPLVPPRSPALDFWPSYTSLHGIVGSPHVFRPVYSSNLRSLRIHHSLVTNIPTLTADGLSSLARLYLAETSVLSRIDKAYPQRFVPDMNPRLDSLALTCVPRRSSGPLVERLLNFLQLLSIQERGISDATDTSGSSSWREPGVLRGLRHLRLEFEADTLGDDTTATEDLDAEQLMNSGEKGFSFFEDESHHSTRSRPDAKSRAERRLGTDGANATDVSAGQDRELDKTARDNGEVTTHWDEWNGCSFKLQVWTGPMQPHSNPIINEYHRLVLNHPSLCDGVGPVSPAQVLAGVPERSYIFHTAWHAALMPPGELAPPALQDLTGMRDVLDALKKDRATGRAQYEDLLRKRKHVALPAPLGAPHFFWTGNLEVLTKQH</sequence>
<feature type="compositionally biased region" description="Basic and acidic residues" evidence="1">
    <location>
        <begin position="611"/>
        <end position="621"/>
    </location>
</feature>
<dbReference type="EMBL" id="JH126405">
    <property type="protein sequence ID" value="EGX88913.1"/>
    <property type="molecule type" value="Genomic_DNA"/>
</dbReference>
<keyword evidence="3" id="KW-1185">Reference proteome</keyword>
<dbReference type="SUPFAM" id="SSF52047">
    <property type="entry name" value="RNI-like"/>
    <property type="match status" value="2"/>
</dbReference>
<dbReference type="eggNOG" id="ENOG502S6PB">
    <property type="taxonomic scope" value="Eukaryota"/>
</dbReference>
<feature type="compositionally biased region" description="Basic and acidic residues" evidence="1">
    <location>
        <begin position="577"/>
        <end position="598"/>
    </location>
</feature>
<dbReference type="AlphaFoldDB" id="G3JSR7"/>
<dbReference type="RefSeq" id="XP_006674158.1">
    <property type="nucleotide sequence ID" value="XM_006674095.1"/>
</dbReference>
<proteinExistence type="predicted"/>
<protein>
    <recommendedName>
        <fullName evidence="4">Leucine rich repeat domain containing protein</fullName>
    </recommendedName>
</protein>
<dbReference type="VEuPathDB" id="FungiDB:CCM_08960"/>
<accession>G3JSR7</accession>
<dbReference type="InParanoid" id="G3JSR7"/>
<gene>
    <name evidence="2" type="ORF">CCM_08960</name>
</gene>
<dbReference type="InterPro" id="IPR032675">
    <property type="entry name" value="LRR_dom_sf"/>
</dbReference>
<dbReference type="GeneID" id="18170964"/>